<dbReference type="PANTHER" id="PTHR24148:SF64">
    <property type="entry name" value="HETEROKARYON INCOMPATIBILITY DOMAIN-CONTAINING PROTEIN"/>
    <property type="match status" value="1"/>
</dbReference>
<gene>
    <name evidence="2" type="ORF">N0V83_006998</name>
</gene>
<dbReference type="Proteomes" id="UP001140560">
    <property type="component" value="Unassembled WGS sequence"/>
</dbReference>
<feature type="domain" description="Heterokaryon incompatibility" evidence="1">
    <location>
        <begin position="49"/>
        <end position="201"/>
    </location>
</feature>
<dbReference type="AlphaFoldDB" id="A0A9W8Y565"/>
<dbReference type="InterPro" id="IPR052895">
    <property type="entry name" value="HetReg/Transcr_Mod"/>
</dbReference>
<dbReference type="EMBL" id="JAPEUY010000012">
    <property type="protein sequence ID" value="KAJ4367416.1"/>
    <property type="molecule type" value="Genomic_DNA"/>
</dbReference>
<evidence type="ECO:0000313" key="3">
    <source>
        <dbReference type="Proteomes" id="UP001140560"/>
    </source>
</evidence>
<evidence type="ECO:0000259" key="1">
    <source>
        <dbReference type="Pfam" id="PF06985"/>
    </source>
</evidence>
<dbReference type="Pfam" id="PF06985">
    <property type="entry name" value="HET"/>
    <property type="match status" value="1"/>
</dbReference>
<dbReference type="InterPro" id="IPR010730">
    <property type="entry name" value="HET"/>
</dbReference>
<name>A0A9W8Y565_9PLEO</name>
<sequence>MSEGKNYYHYQSLPTQDHIRIIVLNPGSDHDPIQCTIDTVPLDEAEGTYEAISYVWGNPDDVTDIECDGQRISVTVNLADALRRFRYASEYRRVWSDALSINQRDVIEKGLQVKRMGLIYEKSLRVLCWLGVDGEGMAKDCFDLVREANRQITQQWNEEWTSKDYHTKVQLTNLMSDESRWHKFRDFLDLPWFERVWVVQEAGLSRECYLFWGKHQIEYYEVLELASWFAYSFHAPRKDDGSRIGRTTSDVFIDIQCTYARLPPWKHKSPILNVRGRWTSVESKLFQDLLYCARDLKVTDERDIIYSSLGSALALDMDGDLMIPPDYNESLMNLHIRAARALILNPKEAPTVLLRVKHESDSDFNNVSYPSWVPRWTPHDAMTRPIPLTWGYEHHRKPYRASGGHSFEPSLMAGTQIVVTGCIFDTVNWASILLKANNLNSNVEHWDADLRNDKISAIEIVWRGLLGSSGRNGEELIEEVSLTMCRGRPDFANHVNDLLAYCDLVRKRINTGPRSPFPSPEPGPATASIAEQVITRCRNRRLASTENNRLALIPLVGRAGDVCCLVKGMTVPVILRQTNQATYKLVGEAYVHGVMDGELMPLLDSEKLKWEKVCLE</sequence>
<dbReference type="Pfam" id="PF26639">
    <property type="entry name" value="Het-6_barrel"/>
    <property type="match status" value="1"/>
</dbReference>
<protein>
    <recommendedName>
        <fullName evidence="1">Heterokaryon incompatibility domain-containing protein</fullName>
    </recommendedName>
</protein>
<accession>A0A9W8Y565</accession>
<evidence type="ECO:0000313" key="2">
    <source>
        <dbReference type="EMBL" id="KAJ4367416.1"/>
    </source>
</evidence>
<organism evidence="2 3">
    <name type="scientific">Neocucurbitaria cava</name>
    <dbReference type="NCBI Taxonomy" id="798079"/>
    <lineage>
        <taxon>Eukaryota</taxon>
        <taxon>Fungi</taxon>
        <taxon>Dikarya</taxon>
        <taxon>Ascomycota</taxon>
        <taxon>Pezizomycotina</taxon>
        <taxon>Dothideomycetes</taxon>
        <taxon>Pleosporomycetidae</taxon>
        <taxon>Pleosporales</taxon>
        <taxon>Pleosporineae</taxon>
        <taxon>Cucurbitariaceae</taxon>
        <taxon>Neocucurbitaria</taxon>
    </lineage>
</organism>
<reference evidence="2" key="1">
    <citation type="submission" date="2022-10" db="EMBL/GenBank/DDBJ databases">
        <title>Tapping the CABI collections for fungal endophytes: first genome assemblies for Collariella, Neodidymelliopsis, Ascochyta clinopodiicola, Didymella pomorum, Didymosphaeria variabile, Neocosmospora piperis and Neocucurbitaria cava.</title>
        <authorList>
            <person name="Hill R."/>
        </authorList>
    </citation>
    <scope>NUCLEOTIDE SEQUENCE</scope>
    <source>
        <strain evidence="2">IMI 356814</strain>
    </source>
</reference>
<comment type="caution">
    <text evidence="2">The sequence shown here is derived from an EMBL/GenBank/DDBJ whole genome shotgun (WGS) entry which is preliminary data.</text>
</comment>
<keyword evidence="3" id="KW-1185">Reference proteome</keyword>
<dbReference type="PANTHER" id="PTHR24148">
    <property type="entry name" value="ANKYRIN REPEAT DOMAIN-CONTAINING PROTEIN 39 HOMOLOG-RELATED"/>
    <property type="match status" value="1"/>
</dbReference>
<proteinExistence type="predicted"/>
<dbReference type="OrthoDB" id="3553147at2759"/>